<dbReference type="AlphaFoldDB" id="A0A2K3PIW0"/>
<gene>
    <name evidence="1" type="ORF">L195_g011920</name>
</gene>
<reference evidence="1 2" key="1">
    <citation type="journal article" date="2014" name="Am. J. Bot.">
        <title>Genome assembly and annotation for red clover (Trifolium pratense; Fabaceae).</title>
        <authorList>
            <person name="Istvanek J."/>
            <person name="Jaros M."/>
            <person name="Krenek A."/>
            <person name="Repkova J."/>
        </authorList>
    </citation>
    <scope>NUCLEOTIDE SEQUENCE [LARGE SCALE GENOMIC DNA]</scope>
    <source>
        <strain evidence="2">cv. Tatra</strain>
        <tissue evidence="1">Young leaves</tissue>
    </source>
</reference>
<sequence length="59" mass="6626">MLMKVADDVFGESMRVAQRFQTLGGILGMELQGCGDLILRSDIHKGQRRAYVEKLKSDI</sequence>
<dbReference type="Proteomes" id="UP000236291">
    <property type="component" value="Unassembled WGS sequence"/>
</dbReference>
<protein>
    <submittedName>
        <fullName evidence="1">Uncharacterized protein</fullName>
    </submittedName>
</protein>
<evidence type="ECO:0000313" key="2">
    <source>
        <dbReference type="Proteomes" id="UP000236291"/>
    </source>
</evidence>
<reference evidence="1 2" key="2">
    <citation type="journal article" date="2017" name="Front. Plant Sci.">
        <title>Gene Classification and Mining of Molecular Markers Useful in Red Clover (Trifolium pratense) Breeding.</title>
        <authorList>
            <person name="Istvanek J."/>
            <person name="Dluhosova J."/>
            <person name="Dluhos P."/>
            <person name="Patkova L."/>
            <person name="Nedelnik J."/>
            <person name="Repkova J."/>
        </authorList>
    </citation>
    <scope>NUCLEOTIDE SEQUENCE [LARGE SCALE GENOMIC DNA]</scope>
    <source>
        <strain evidence="2">cv. Tatra</strain>
        <tissue evidence="1">Young leaves</tissue>
    </source>
</reference>
<feature type="non-terminal residue" evidence="1">
    <location>
        <position position="59"/>
    </location>
</feature>
<dbReference type="EMBL" id="ASHM01007497">
    <property type="protein sequence ID" value="PNY15227.1"/>
    <property type="molecule type" value="Genomic_DNA"/>
</dbReference>
<accession>A0A2K3PIW0</accession>
<name>A0A2K3PIW0_TRIPR</name>
<organism evidence="1 2">
    <name type="scientific">Trifolium pratense</name>
    <name type="common">Red clover</name>
    <dbReference type="NCBI Taxonomy" id="57577"/>
    <lineage>
        <taxon>Eukaryota</taxon>
        <taxon>Viridiplantae</taxon>
        <taxon>Streptophyta</taxon>
        <taxon>Embryophyta</taxon>
        <taxon>Tracheophyta</taxon>
        <taxon>Spermatophyta</taxon>
        <taxon>Magnoliopsida</taxon>
        <taxon>eudicotyledons</taxon>
        <taxon>Gunneridae</taxon>
        <taxon>Pentapetalae</taxon>
        <taxon>rosids</taxon>
        <taxon>fabids</taxon>
        <taxon>Fabales</taxon>
        <taxon>Fabaceae</taxon>
        <taxon>Papilionoideae</taxon>
        <taxon>50 kb inversion clade</taxon>
        <taxon>NPAAA clade</taxon>
        <taxon>Hologalegina</taxon>
        <taxon>IRL clade</taxon>
        <taxon>Trifolieae</taxon>
        <taxon>Trifolium</taxon>
    </lineage>
</organism>
<evidence type="ECO:0000313" key="1">
    <source>
        <dbReference type="EMBL" id="PNY15227.1"/>
    </source>
</evidence>
<proteinExistence type="predicted"/>
<comment type="caution">
    <text evidence="1">The sequence shown here is derived from an EMBL/GenBank/DDBJ whole genome shotgun (WGS) entry which is preliminary data.</text>
</comment>